<protein>
    <submittedName>
        <fullName evidence="2">Uncharacterized protein</fullName>
    </submittedName>
</protein>
<keyword evidence="3" id="KW-1185">Reference proteome</keyword>
<organism evidence="2 3">
    <name type="scientific">Araneus ventricosus</name>
    <name type="common">Orbweaver spider</name>
    <name type="synonym">Epeira ventricosa</name>
    <dbReference type="NCBI Taxonomy" id="182803"/>
    <lineage>
        <taxon>Eukaryota</taxon>
        <taxon>Metazoa</taxon>
        <taxon>Ecdysozoa</taxon>
        <taxon>Arthropoda</taxon>
        <taxon>Chelicerata</taxon>
        <taxon>Arachnida</taxon>
        <taxon>Araneae</taxon>
        <taxon>Araneomorphae</taxon>
        <taxon>Entelegynae</taxon>
        <taxon>Araneoidea</taxon>
        <taxon>Araneidae</taxon>
        <taxon>Araneus</taxon>
    </lineage>
</organism>
<feature type="region of interest" description="Disordered" evidence="1">
    <location>
        <begin position="18"/>
        <end position="57"/>
    </location>
</feature>
<sequence>MDLVILNRGQRTRKTPELAPLSSNFAPHRPLPPVIKPSTRLGVPGRSAPHQRADSRGEGVFTFGLDEKPEAVFYPELSHILTQYGALGASL</sequence>
<gene>
    <name evidence="2" type="ORF">AVEN_5461_1</name>
</gene>
<reference evidence="2 3" key="1">
    <citation type="journal article" date="2019" name="Sci. Rep.">
        <title>Orb-weaving spider Araneus ventricosus genome elucidates the spidroin gene catalogue.</title>
        <authorList>
            <person name="Kono N."/>
            <person name="Nakamura H."/>
            <person name="Ohtoshi R."/>
            <person name="Moran D.A.P."/>
            <person name="Shinohara A."/>
            <person name="Yoshida Y."/>
            <person name="Fujiwara M."/>
            <person name="Mori M."/>
            <person name="Tomita M."/>
            <person name="Arakawa K."/>
        </authorList>
    </citation>
    <scope>NUCLEOTIDE SEQUENCE [LARGE SCALE GENOMIC DNA]</scope>
</reference>
<name>A0A4Y2DZS3_ARAVE</name>
<evidence type="ECO:0000256" key="1">
    <source>
        <dbReference type="SAM" id="MobiDB-lite"/>
    </source>
</evidence>
<accession>A0A4Y2DZS3</accession>
<comment type="caution">
    <text evidence="2">The sequence shown here is derived from an EMBL/GenBank/DDBJ whole genome shotgun (WGS) entry which is preliminary data.</text>
</comment>
<dbReference type="Proteomes" id="UP000499080">
    <property type="component" value="Unassembled WGS sequence"/>
</dbReference>
<evidence type="ECO:0000313" key="3">
    <source>
        <dbReference type="Proteomes" id="UP000499080"/>
    </source>
</evidence>
<evidence type="ECO:0000313" key="2">
    <source>
        <dbReference type="EMBL" id="GBM21144.1"/>
    </source>
</evidence>
<dbReference type="EMBL" id="BGPR01000454">
    <property type="protein sequence ID" value="GBM21144.1"/>
    <property type="molecule type" value="Genomic_DNA"/>
</dbReference>
<dbReference type="AlphaFoldDB" id="A0A4Y2DZS3"/>
<proteinExistence type="predicted"/>